<evidence type="ECO:0000313" key="10">
    <source>
        <dbReference type="EMBL" id="TXF11432.1"/>
    </source>
</evidence>
<evidence type="ECO:0000256" key="1">
    <source>
        <dbReference type="ARBA" id="ARBA00004651"/>
    </source>
</evidence>
<feature type="transmembrane region" description="Helical" evidence="7">
    <location>
        <begin position="366"/>
        <end position="387"/>
    </location>
</feature>
<organism evidence="10 11">
    <name type="scientific">Pelomicrobium methylotrophicum</name>
    <dbReference type="NCBI Taxonomy" id="2602750"/>
    <lineage>
        <taxon>Bacteria</taxon>
        <taxon>Pseudomonadati</taxon>
        <taxon>Pseudomonadota</taxon>
        <taxon>Hydrogenophilia</taxon>
        <taxon>Hydrogenophilia incertae sedis</taxon>
        <taxon>Pelomicrobium</taxon>
    </lineage>
</organism>
<evidence type="ECO:0000256" key="6">
    <source>
        <dbReference type="ARBA" id="ARBA00038076"/>
    </source>
</evidence>
<proteinExistence type="inferred from homology"/>
<evidence type="ECO:0000313" key="11">
    <source>
        <dbReference type="Proteomes" id="UP000321201"/>
    </source>
</evidence>
<dbReference type="Proteomes" id="UP000321201">
    <property type="component" value="Unassembled WGS sequence"/>
</dbReference>
<comment type="similarity">
    <text evidence="6">Belongs to the ABC-4 integral membrane protein family.</text>
</comment>
<keyword evidence="5 7" id="KW-0472">Membrane</keyword>
<comment type="subcellular location">
    <subcellularLocation>
        <location evidence="1">Cell membrane</location>
        <topology evidence="1">Multi-pass membrane protein</topology>
    </subcellularLocation>
</comment>
<feature type="domain" description="ABC3 transporter permease C-terminal" evidence="8">
    <location>
        <begin position="283"/>
        <end position="395"/>
    </location>
</feature>
<feature type="transmembrane region" description="Helical" evidence="7">
    <location>
        <begin position="323"/>
        <end position="346"/>
    </location>
</feature>
<evidence type="ECO:0000259" key="9">
    <source>
        <dbReference type="Pfam" id="PF12704"/>
    </source>
</evidence>
<name>A0A5C7ERZ0_9PROT</name>
<accession>A0A5C7ERZ0</accession>
<feature type="transmembrane region" description="Helical" evidence="7">
    <location>
        <begin position="279"/>
        <end position="303"/>
    </location>
</feature>
<reference evidence="10 11" key="1">
    <citation type="submission" date="2019-08" db="EMBL/GenBank/DDBJ databases">
        <title>Pelomicrobium methylotrophicum gen. nov., sp. nov. a moderately thermophilic, facultatively anaerobic, lithoautotrophic and methylotrophic bacterium isolated from a terrestrial mud volcano.</title>
        <authorList>
            <person name="Slobodkina G.B."/>
            <person name="Merkel A.Y."/>
            <person name="Slobodkin A.I."/>
        </authorList>
    </citation>
    <scope>NUCLEOTIDE SEQUENCE [LARGE SCALE GENOMIC DNA]</scope>
    <source>
        <strain evidence="10 11">SM250</strain>
    </source>
</reference>
<keyword evidence="2" id="KW-1003">Cell membrane</keyword>
<keyword evidence="3 7" id="KW-0812">Transmembrane</keyword>
<feature type="domain" description="MacB-like periplasmic core" evidence="9">
    <location>
        <begin position="18"/>
        <end position="227"/>
    </location>
</feature>
<dbReference type="PANTHER" id="PTHR30572">
    <property type="entry name" value="MEMBRANE COMPONENT OF TRANSPORTER-RELATED"/>
    <property type="match status" value="1"/>
</dbReference>
<dbReference type="RefSeq" id="WP_147800061.1">
    <property type="nucleotide sequence ID" value="NZ_VPFL01000013.1"/>
</dbReference>
<dbReference type="InParanoid" id="A0A5C7ERZ0"/>
<dbReference type="GO" id="GO:0022857">
    <property type="term" value="F:transmembrane transporter activity"/>
    <property type="evidence" value="ECO:0007669"/>
    <property type="project" value="TreeGrafter"/>
</dbReference>
<evidence type="ECO:0000256" key="2">
    <source>
        <dbReference type="ARBA" id="ARBA00022475"/>
    </source>
</evidence>
<dbReference type="GO" id="GO:0005886">
    <property type="term" value="C:plasma membrane"/>
    <property type="evidence" value="ECO:0007669"/>
    <property type="project" value="UniProtKB-SubCell"/>
</dbReference>
<evidence type="ECO:0000256" key="5">
    <source>
        <dbReference type="ARBA" id="ARBA00023136"/>
    </source>
</evidence>
<dbReference type="Pfam" id="PF02687">
    <property type="entry name" value="FtsX"/>
    <property type="match status" value="1"/>
</dbReference>
<dbReference type="OrthoDB" id="9770036at2"/>
<comment type="caution">
    <text evidence="10">The sequence shown here is derived from an EMBL/GenBank/DDBJ whole genome shotgun (WGS) entry which is preliminary data.</text>
</comment>
<protein>
    <submittedName>
        <fullName evidence="10">ABC transporter permease</fullName>
    </submittedName>
</protein>
<evidence type="ECO:0000256" key="3">
    <source>
        <dbReference type="ARBA" id="ARBA00022692"/>
    </source>
</evidence>
<evidence type="ECO:0000259" key="8">
    <source>
        <dbReference type="Pfam" id="PF02687"/>
    </source>
</evidence>
<keyword evidence="11" id="KW-1185">Reference proteome</keyword>
<dbReference type="PANTHER" id="PTHR30572:SF4">
    <property type="entry name" value="ABC TRANSPORTER PERMEASE YTRF"/>
    <property type="match status" value="1"/>
</dbReference>
<sequence length="404" mass="44036">MKIYEIALREIRRRKLRTLYTASSIVISIALLVGTVLVGAAGQKDLMLTITRYGHSLTIFPATSAEVSLQRFGIGSGHYIPEEAIPEIKRVYDHAIRAGWQKKGGLVLDGGTIGGVDNFQEAIFAPRLYEETTLQGRRVVVAGLLPDAEYKARFWWEVDDGRLINGRNEVMVGKVFADVTGVKVGDVLDINGHVMKIAGILRETDSPDDYMVFGELRTIQQVFGKQGLVSLVNVRAMCNYCPVGEAELAINQKVVGVRATSQREIATAQHKIFRNVTGVILGLVLLSLIIACMAVFNMVLGTIHNRIREVGLLKVLGASRGQLLRLFTYEALFVGMVGGVIGYAAGHLLAVTVGPWLLPSAPIETRWWYPLAAVAIATLTSVAATLYPALHVSRIRAVEAFGAL</sequence>
<evidence type="ECO:0000256" key="4">
    <source>
        <dbReference type="ARBA" id="ARBA00022989"/>
    </source>
</evidence>
<dbReference type="EMBL" id="VPFL01000013">
    <property type="protein sequence ID" value="TXF11432.1"/>
    <property type="molecule type" value="Genomic_DNA"/>
</dbReference>
<evidence type="ECO:0000256" key="7">
    <source>
        <dbReference type="SAM" id="Phobius"/>
    </source>
</evidence>
<dbReference type="AlphaFoldDB" id="A0A5C7ERZ0"/>
<feature type="transmembrane region" description="Helical" evidence="7">
    <location>
        <begin position="20"/>
        <end position="42"/>
    </location>
</feature>
<dbReference type="InterPro" id="IPR025857">
    <property type="entry name" value="MacB_PCD"/>
</dbReference>
<dbReference type="InterPro" id="IPR050250">
    <property type="entry name" value="Macrolide_Exporter_MacB"/>
</dbReference>
<gene>
    <name evidence="10" type="ORF">FR698_09995</name>
</gene>
<dbReference type="InterPro" id="IPR003838">
    <property type="entry name" value="ABC3_permease_C"/>
</dbReference>
<dbReference type="Pfam" id="PF12704">
    <property type="entry name" value="MacB_PCD"/>
    <property type="match status" value="1"/>
</dbReference>
<keyword evidence="4 7" id="KW-1133">Transmembrane helix</keyword>